<dbReference type="EMBL" id="CM023481">
    <property type="protein sequence ID" value="KAH6948078.1"/>
    <property type="molecule type" value="Genomic_DNA"/>
</dbReference>
<name>A0ACB7TPI4_HYAAI</name>
<proteinExistence type="predicted"/>
<comment type="caution">
    <text evidence="1">The sequence shown here is derived from an EMBL/GenBank/DDBJ whole genome shotgun (WGS) entry which is preliminary data.</text>
</comment>
<accession>A0ACB7TPI4</accession>
<evidence type="ECO:0000313" key="1">
    <source>
        <dbReference type="EMBL" id="KAH6948078.1"/>
    </source>
</evidence>
<protein>
    <submittedName>
        <fullName evidence="1">Uncharacterized protein</fullName>
    </submittedName>
</protein>
<reference evidence="1" key="1">
    <citation type="submission" date="2020-05" db="EMBL/GenBank/DDBJ databases">
        <title>Large-scale comparative analyses of tick genomes elucidate their genetic diversity and vector capacities.</title>
        <authorList>
            <person name="Jia N."/>
            <person name="Wang J."/>
            <person name="Shi W."/>
            <person name="Du L."/>
            <person name="Sun Y."/>
            <person name="Zhan W."/>
            <person name="Jiang J."/>
            <person name="Wang Q."/>
            <person name="Zhang B."/>
            <person name="Ji P."/>
            <person name="Sakyi L.B."/>
            <person name="Cui X."/>
            <person name="Yuan T."/>
            <person name="Jiang B."/>
            <person name="Yang W."/>
            <person name="Lam T.T.-Y."/>
            <person name="Chang Q."/>
            <person name="Ding S."/>
            <person name="Wang X."/>
            <person name="Zhu J."/>
            <person name="Ruan X."/>
            <person name="Zhao L."/>
            <person name="Wei J."/>
            <person name="Que T."/>
            <person name="Du C."/>
            <person name="Cheng J."/>
            <person name="Dai P."/>
            <person name="Han X."/>
            <person name="Huang E."/>
            <person name="Gao Y."/>
            <person name="Liu J."/>
            <person name="Shao H."/>
            <person name="Ye R."/>
            <person name="Li L."/>
            <person name="Wei W."/>
            <person name="Wang X."/>
            <person name="Wang C."/>
            <person name="Yang T."/>
            <person name="Huo Q."/>
            <person name="Li W."/>
            <person name="Guo W."/>
            <person name="Chen H."/>
            <person name="Zhou L."/>
            <person name="Ni X."/>
            <person name="Tian J."/>
            <person name="Zhou Y."/>
            <person name="Sheng Y."/>
            <person name="Liu T."/>
            <person name="Pan Y."/>
            <person name="Xia L."/>
            <person name="Li J."/>
            <person name="Zhao F."/>
            <person name="Cao W."/>
        </authorList>
    </citation>
    <scope>NUCLEOTIDE SEQUENCE</scope>
    <source>
        <strain evidence="1">Hyas-2018</strain>
    </source>
</reference>
<evidence type="ECO:0000313" key="2">
    <source>
        <dbReference type="Proteomes" id="UP000821845"/>
    </source>
</evidence>
<organism evidence="1 2">
    <name type="scientific">Hyalomma asiaticum</name>
    <name type="common">Tick</name>
    <dbReference type="NCBI Taxonomy" id="266040"/>
    <lineage>
        <taxon>Eukaryota</taxon>
        <taxon>Metazoa</taxon>
        <taxon>Ecdysozoa</taxon>
        <taxon>Arthropoda</taxon>
        <taxon>Chelicerata</taxon>
        <taxon>Arachnida</taxon>
        <taxon>Acari</taxon>
        <taxon>Parasitiformes</taxon>
        <taxon>Ixodida</taxon>
        <taxon>Ixodoidea</taxon>
        <taxon>Ixodidae</taxon>
        <taxon>Hyalomminae</taxon>
        <taxon>Hyalomma</taxon>
    </lineage>
</organism>
<dbReference type="Proteomes" id="UP000821845">
    <property type="component" value="Chromosome 1"/>
</dbReference>
<sequence length="135" mass="15247">MEWRHPFRNTGVQEERKHNFTKEQRAHIMVSPLPRSVHPENNVGGVGPGVKPCSKIVCANPESARFVDAAQYRRSANFSAVTVDHTGSVLHSASTRLFPLKLGRQLSSSLSRTTLSNRSTQTHERRSRSLRPDRY</sequence>
<gene>
    <name evidence="1" type="ORF">HPB50_022791</name>
</gene>
<keyword evidence="2" id="KW-1185">Reference proteome</keyword>